<reference evidence="2 3" key="1">
    <citation type="submission" date="2018-06" db="EMBL/GenBank/DDBJ databases">
        <title>The Genome of Cuscuta australis (Dodder) Provides Insight into the Evolution of Plant Parasitism.</title>
        <authorList>
            <person name="Liu H."/>
        </authorList>
    </citation>
    <scope>NUCLEOTIDE SEQUENCE [LARGE SCALE GENOMIC DNA]</scope>
    <source>
        <strain evidence="3">cv. Yunnan</strain>
        <tissue evidence="2">Vines</tissue>
    </source>
</reference>
<keyword evidence="3" id="KW-1185">Reference proteome</keyword>
<protein>
    <recommendedName>
        <fullName evidence="1">F-box domain-containing protein</fullName>
    </recommendedName>
</protein>
<dbReference type="PANTHER" id="PTHR47850:SF1">
    <property type="entry name" value="F-BOX_KELCH-REPEAT PROTEIN OR23"/>
    <property type="match status" value="1"/>
</dbReference>
<dbReference type="SUPFAM" id="SSF81383">
    <property type="entry name" value="F-box domain"/>
    <property type="match status" value="1"/>
</dbReference>
<proteinExistence type="predicted"/>
<organism evidence="2 3">
    <name type="scientific">Cuscuta australis</name>
    <dbReference type="NCBI Taxonomy" id="267555"/>
    <lineage>
        <taxon>Eukaryota</taxon>
        <taxon>Viridiplantae</taxon>
        <taxon>Streptophyta</taxon>
        <taxon>Embryophyta</taxon>
        <taxon>Tracheophyta</taxon>
        <taxon>Spermatophyta</taxon>
        <taxon>Magnoliopsida</taxon>
        <taxon>eudicotyledons</taxon>
        <taxon>Gunneridae</taxon>
        <taxon>Pentapetalae</taxon>
        <taxon>asterids</taxon>
        <taxon>lamiids</taxon>
        <taxon>Solanales</taxon>
        <taxon>Convolvulaceae</taxon>
        <taxon>Cuscuteae</taxon>
        <taxon>Cuscuta</taxon>
        <taxon>Cuscuta subgen. Grammica</taxon>
        <taxon>Cuscuta sect. Cleistogrammica</taxon>
    </lineage>
</organism>
<dbReference type="SMART" id="SM00612">
    <property type="entry name" value="Kelch"/>
    <property type="match status" value="2"/>
</dbReference>
<dbReference type="Pfam" id="PF00646">
    <property type="entry name" value="F-box"/>
    <property type="match status" value="1"/>
</dbReference>
<feature type="domain" description="F-box" evidence="1">
    <location>
        <begin position="26"/>
        <end position="66"/>
    </location>
</feature>
<dbReference type="SMART" id="SM00256">
    <property type="entry name" value="FBOX"/>
    <property type="match status" value="1"/>
</dbReference>
<dbReference type="PANTHER" id="PTHR47850">
    <property type="entry name" value="F-BOX/KELCH-REPEAT PROTEIN OR23"/>
    <property type="match status" value="1"/>
</dbReference>
<dbReference type="InterPro" id="IPR006652">
    <property type="entry name" value="Kelch_1"/>
</dbReference>
<gene>
    <name evidence="2" type="ORF">DM860_012612</name>
</gene>
<dbReference type="SUPFAM" id="SSF117281">
    <property type="entry name" value="Kelch motif"/>
    <property type="match status" value="1"/>
</dbReference>
<dbReference type="InterPro" id="IPR015915">
    <property type="entry name" value="Kelch-typ_b-propeller"/>
</dbReference>
<dbReference type="Proteomes" id="UP000249390">
    <property type="component" value="Unassembled WGS sequence"/>
</dbReference>
<evidence type="ECO:0000313" key="2">
    <source>
        <dbReference type="EMBL" id="RAL43471.1"/>
    </source>
</evidence>
<dbReference type="EMBL" id="NQVE01000156">
    <property type="protein sequence ID" value="RAL43471.1"/>
    <property type="molecule type" value="Genomic_DNA"/>
</dbReference>
<evidence type="ECO:0000259" key="1">
    <source>
        <dbReference type="SMART" id="SM00256"/>
    </source>
</evidence>
<name>A0A328DH47_9ASTE</name>
<dbReference type="InterPro" id="IPR001810">
    <property type="entry name" value="F-box_dom"/>
</dbReference>
<accession>A0A328DH47</accession>
<sequence length="418" mass="46220">MAPPCSPVSGQQSRPRTLTLTFIPGLPNDLAALILLFVPYSHHSRLRSVSKSWRLLFSSRTIISLRRKLLSPPRLSHLLCIFPEDPSITSPCLFDPRNLSWCLLPPMPCNPHAYGLCNFTSIAVGPHLYILGGSLFDTRTFPLDVPSPSSSAFRFDFSASLWESLSPMITPRGSFACAAIPNSDKILVAGGGSRHNVFGAAGSSLSSVEMYDIGKDEWVPLDGLPGFRAGCVGFFVGQGEEDREFWVMGGYGNSRTISNVLPVDQYYKDAVVMELKNGGKWKEIGDMWEEGERGRLGKIVVVEGDDFDAPAVFMLEESNIFRYQRSPNRWLKETSLPKKTADDKSVGFVGLDGELYVMTVLSGTSAAQSHTSRQHKSPSPILTQIYHPKKKSWRLFTSKPPFNHSLDFSTAILCSIHL</sequence>
<comment type="caution">
    <text evidence="2">The sequence shown here is derived from an EMBL/GenBank/DDBJ whole genome shotgun (WGS) entry which is preliminary data.</text>
</comment>
<evidence type="ECO:0000313" key="3">
    <source>
        <dbReference type="Proteomes" id="UP000249390"/>
    </source>
</evidence>
<dbReference type="InterPro" id="IPR036047">
    <property type="entry name" value="F-box-like_dom_sf"/>
</dbReference>
<dbReference type="Gene3D" id="2.120.10.80">
    <property type="entry name" value="Kelch-type beta propeller"/>
    <property type="match status" value="1"/>
</dbReference>
<dbReference type="Pfam" id="PF01344">
    <property type="entry name" value="Kelch_1"/>
    <property type="match status" value="2"/>
</dbReference>
<dbReference type="AlphaFoldDB" id="A0A328DH47"/>